<protein>
    <submittedName>
        <fullName evidence="1">Uncharacterized protein</fullName>
    </submittedName>
</protein>
<reference evidence="1" key="1">
    <citation type="submission" date="2020-02" db="EMBL/GenBank/DDBJ databases">
        <authorList>
            <person name="Meier V. D."/>
        </authorList>
    </citation>
    <scope>NUCLEOTIDE SEQUENCE</scope>
    <source>
        <strain evidence="1">AVDCRST_MAG86</strain>
    </source>
</reference>
<organism evidence="1">
    <name type="scientific">uncultured Truepera sp</name>
    <dbReference type="NCBI Taxonomy" id="543023"/>
    <lineage>
        <taxon>Bacteria</taxon>
        <taxon>Thermotogati</taxon>
        <taxon>Deinococcota</taxon>
        <taxon>Deinococci</taxon>
        <taxon>Trueperales</taxon>
        <taxon>Trueperaceae</taxon>
        <taxon>Truepera</taxon>
        <taxon>environmental samples</taxon>
    </lineage>
</organism>
<dbReference type="AlphaFoldDB" id="A0A6J4UUU2"/>
<sequence length="192" mass="21520">MADFPFKPAENAESARWLVERLTTFGEDVLSIVPSGFEAYARVFHPASRVTYISDGGATSTSEPLRWSEVAALTGRRAHRAMQWPSVQGVAPSLYDYTTLRVGDVVVKGPEEGGLPLEVARTLWPLLRLHTQTCDSCFFAVWEGFGGMPTLIHKAPAFEIPARRFYLFEAPIRTIEQSFYVKGSRFGLYRQI</sequence>
<evidence type="ECO:0000313" key="1">
    <source>
        <dbReference type="EMBL" id="CAA9561401.1"/>
    </source>
</evidence>
<dbReference type="EMBL" id="CADCWP010000045">
    <property type="protein sequence ID" value="CAA9561401.1"/>
    <property type="molecule type" value="Genomic_DNA"/>
</dbReference>
<name>A0A6J4UUU2_9DEIN</name>
<gene>
    <name evidence="1" type="ORF">AVDCRST_MAG86-656</name>
</gene>
<accession>A0A6J4UUU2</accession>
<proteinExistence type="predicted"/>